<protein>
    <submittedName>
        <fullName evidence="1">Uncharacterized protein</fullName>
    </submittedName>
</protein>
<dbReference type="EMBL" id="JACIDA010000004">
    <property type="protein sequence ID" value="MBB3873725.1"/>
    <property type="molecule type" value="Genomic_DNA"/>
</dbReference>
<gene>
    <name evidence="1" type="ORF">GGR11_003291</name>
</gene>
<evidence type="ECO:0000313" key="1">
    <source>
        <dbReference type="EMBL" id="MBB3873725.1"/>
    </source>
</evidence>
<dbReference type="Proteomes" id="UP000532936">
    <property type="component" value="Unassembled WGS sequence"/>
</dbReference>
<accession>A0A7W6A8J2</accession>
<evidence type="ECO:0000313" key="2">
    <source>
        <dbReference type="Proteomes" id="UP000532936"/>
    </source>
</evidence>
<reference evidence="1 2" key="1">
    <citation type="submission" date="2020-08" db="EMBL/GenBank/DDBJ databases">
        <title>Genomic Encyclopedia of Type Strains, Phase IV (KMG-IV): sequencing the most valuable type-strain genomes for metagenomic binning, comparative biology and taxonomic classification.</title>
        <authorList>
            <person name="Goeker M."/>
        </authorList>
    </citation>
    <scope>NUCLEOTIDE SEQUENCE [LARGE SCALE GENOMIC DNA]</scope>
    <source>
        <strain evidence="1 2">DSM 14878</strain>
    </source>
</reference>
<name>A0A7W6A8J2_9CAUL</name>
<sequence length="409" mass="43822">MFEFGRDLRKLFAQARESEDLGWVELIGVDLLAAEARRETTDAGRVSCARPFETESRAAALWREHARRSGAVDSLDRADRCADSLVRAAVGEDQTARAAIDKAQALMLRFDLCGDPIHLDRALTALDAVGRPRRSHAAGQLSSIHARLKTRKARLSGDPAALMDAAALMDLAQHEAGANDVELRLDRAGLALETGVIKRDARLLDQAGRDLGALVENASPDYRPLTRARALALCGAGLSALASVAGHAEALAQGRMMFDAAADQFTPDHSPLDWAVIQVLRAGDDATPLMLLNQAEGLTQGRGLIIGALVRERRVSREIALAEAVRDLTGLELLEARLRHRLAAAGPLDWAADQIGLAELALARHRLGGPAPAHLHLILNEAVLTARELGVPALADRAGTLLWKAGLEV</sequence>
<organism evidence="1 2">
    <name type="scientific">Brevundimonas mediterranea</name>
    <dbReference type="NCBI Taxonomy" id="74329"/>
    <lineage>
        <taxon>Bacteria</taxon>
        <taxon>Pseudomonadati</taxon>
        <taxon>Pseudomonadota</taxon>
        <taxon>Alphaproteobacteria</taxon>
        <taxon>Caulobacterales</taxon>
        <taxon>Caulobacteraceae</taxon>
        <taxon>Brevundimonas</taxon>
    </lineage>
</organism>
<dbReference type="AlphaFoldDB" id="A0A7W6A8J2"/>
<proteinExistence type="predicted"/>
<comment type="caution">
    <text evidence="1">The sequence shown here is derived from an EMBL/GenBank/DDBJ whole genome shotgun (WGS) entry which is preliminary data.</text>
</comment>
<dbReference type="RefSeq" id="WP_183198773.1">
    <property type="nucleotide sequence ID" value="NZ_JACIDA010000004.1"/>
</dbReference>